<proteinExistence type="predicted"/>
<protein>
    <submittedName>
        <fullName evidence="1">Uncharacterized protein</fullName>
    </submittedName>
</protein>
<sequence length="168" mass="19192">MDAAPSLVVLDVAIEIRRSLVRQALRKLCRRKSRKDFFQVNFTARVQRRGRSSKRKRKEERRRAGEKLLFVCWRHATSVTVAVSHPGPCIKPRLSYFRPAPGVVPARVAVSSSCHNELEEVWGGSWLCACSSHQTLMQLQSLFFAVPWSSRDSIHATLRTVRAARDEH</sequence>
<keyword evidence="2" id="KW-1185">Reference proteome</keyword>
<evidence type="ECO:0000313" key="1">
    <source>
        <dbReference type="EMBL" id="TFK99191.1"/>
    </source>
</evidence>
<accession>A0A5C3QBS2</accession>
<reference evidence="1 2" key="1">
    <citation type="journal article" date="2019" name="Nat. Ecol. Evol.">
        <title>Megaphylogeny resolves global patterns of mushroom evolution.</title>
        <authorList>
            <person name="Varga T."/>
            <person name="Krizsan K."/>
            <person name="Foldi C."/>
            <person name="Dima B."/>
            <person name="Sanchez-Garcia M."/>
            <person name="Sanchez-Ramirez S."/>
            <person name="Szollosi G.J."/>
            <person name="Szarkandi J.G."/>
            <person name="Papp V."/>
            <person name="Albert L."/>
            <person name="Andreopoulos W."/>
            <person name="Angelini C."/>
            <person name="Antonin V."/>
            <person name="Barry K.W."/>
            <person name="Bougher N.L."/>
            <person name="Buchanan P."/>
            <person name="Buyck B."/>
            <person name="Bense V."/>
            <person name="Catcheside P."/>
            <person name="Chovatia M."/>
            <person name="Cooper J."/>
            <person name="Damon W."/>
            <person name="Desjardin D."/>
            <person name="Finy P."/>
            <person name="Geml J."/>
            <person name="Haridas S."/>
            <person name="Hughes K."/>
            <person name="Justo A."/>
            <person name="Karasinski D."/>
            <person name="Kautmanova I."/>
            <person name="Kiss B."/>
            <person name="Kocsube S."/>
            <person name="Kotiranta H."/>
            <person name="LaButti K.M."/>
            <person name="Lechner B.E."/>
            <person name="Liimatainen K."/>
            <person name="Lipzen A."/>
            <person name="Lukacs Z."/>
            <person name="Mihaltcheva S."/>
            <person name="Morgado L.N."/>
            <person name="Niskanen T."/>
            <person name="Noordeloos M.E."/>
            <person name="Ohm R.A."/>
            <person name="Ortiz-Santana B."/>
            <person name="Ovrebo C."/>
            <person name="Racz N."/>
            <person name="Riley R."/>
            <person name="Savchenko A."/>
            <person name="Shiryaev A."/>
            <person name="Soop K."/>
            <person name="Spirin V."/>
            <person name="Szebenyi C."/>
            <person name="Tomsovsky M."/>
            <person name="Tulloss R.E."/>
            <person name="Uehling J."/>
            <person name="Grigoriev I.V."/>
            <person name="Vagvolgyi C."/>
            <person name="Papp T."/>
            <person name="Martin F.M."/>
            <person name="Miettinen O."/>
            <person name="Hibbett D.S."/>
            <person name="Nagy L.G."/>
        </authorList>
    </citation>
    <scope>NUCLEOTIDE SEQUENCE [LARGE SCALE GENOMIC DNA]</scope>
    <source>
        <strain evidence="1 2">CBS 309.79</strain>
    </source>
</reference>
<gene>
    <name evidence="1" type="ORF">BDV98DRAFT_187894</name>
</gene>
<dbReference type="AlphaFoldDB" id="A0A5C3QBS2"/>
<dbReference type="EMBL" id="ML178835">
    <property type="protein sequence ID" value="TFK99191.1"/>
    <property type="molecule type" value="Genomic_DNA"/>
</dbReference>
<evidence type="ECO:0000313" key="2">
    <source>
        <dbReference type="Proteomes" id="UP000305067"/>
    </source>
</evidence>
<dbReference type="Proteomes" id="UP000305067">
    <property type="component" value="Unassembled WGS sequence"/>
</dbReference>
<name>A0A5C3QBS2_9AGAR</name>
<organism evidence="1 2">
    <name type="scientific">Pterulicium gracile</name>
    <dbReference type="NCBI Taxonomy" id="1884261"/>
    <lineage>
        <taxon>Eukaryota</taxon>
        <taxon>Fungi</taxon>
        <taxon>Dikarya</taxon>
        <taxon>Basidiomycota</taxon>
        <taxon>Agaricomycotina</taxon>
        <taxon>Agaricomycetes</taxon>
        <taxon>Agaricomycetidae</taxon>
        <taxon>Agaricales</taxon>
        <taxon>Pleurotineae</taxon>
        <taxon>Pterulaceae</taxon>
        <taxon>Pterulicium</taxon>
    </lineage>
</organism>